<organism evidence="4 5">
    <name type="scientific">Linum trigynum</name>
    <dbReference type="NCBI Taxonomy" id="586398"/>
    <lineage>
        <taxon>Eukaryota</taxon>
        <taxon>Viridiplantae</taxon>
        <taxon>Streptophyta</taxon>
        <taxon>Embryophyta</taxon>
        <taxon>Tracheophyta</taxon>
        <taxon>Spermatophyta</taxon>
        <taxon>Magnoliopsida</taxon>
        <taxon>eudicotyledons</taxon>
        <taxon>Gunneridae</taxon>
        <taxon>Pentapetalae</taxon>
        <taxon>rosids</taxon>
        <taxon>fabids</taxon>
        <taxon>Malpighiales</taxon>
        <taxon>Linaceae</taxon>
        <taxon>Linum</taxon>
    </lineage>
</organism>
<dbReference type="Pfam" id="PF14392">
    <property type="entry name" value="zf-CCHC_4"/>
    <property type="match status" value="1"/>
</dbReference>
<dbReference type="PANTHER" id="PTHR31286:SF167">
    <property type="entry name" value="OS09G0268800 PROTEIN"/>
    <property type="match status" value="1"/>
</dbReference>
<dbReference type="InterPro" id="IPR025836">
    <property type="entry name" value="Zn_knuckle_CX2CX4HX4C"/>
</dbReference>
<evidence type="ECO:0000313" key="5">
    <source>
        <dbReference type="Proteomes" id="UP001497516"/>
    </source>
</evidence>
<feature type="compositionally biased region" description="Basic and acidic residues" evidence="2">
    <location>
        <begin position="188"/>
        <end position="208"/>
    </location>
</feature>
<proteinExistence type="predicted"/>
<dbReference type="AlphaFoldDB" id="A0AAV2DMK8"/>
<feature type="domain" description="CCHC-type" evidence="3">
    <location>
        <begin position="89"/>
        <end position="102"/>
    </location>
</feature>
<dbReference type="PROSITE" id="PS50158">
    <property type="entry name" value="ZF_CCHC"/>
    <property type="match status" value="1"/>
</dbReference>
<keyword evidence="5" id="KW-1185">Reference proteome</keyword>
<dbReference type="EMBL" id="OZ034816">
    <property type="protein sequence ID" value="CAL1375138.1"/>
    <property type="molecule type" value="Genomic_DNA"/>
</dbReference>
<evidence type="ECO:0000259" key="3">
    <source>
        <dbReference type="PROSITE" id="PS50158"/>
    </source>
</evidence>
<dbReference type="PANTHER" id="PTHR31286">
    <property type="entry name" value="GLYCINE-RICH CELL WALL STRUCTURAL PROTEIN 1.8-LIKE"/>
    <property type="match status" value="1"/>
</dbReference>
<protein>
    <recommendedName>
        <fullName evidence="3">CCHC-type domain-containing protein</fullName>
    </recommendedName>
</protein>
<gene>
    <name evidence="4" type="ORF">LTRI10_LOCUS16955</name>
</gene>
<dbReference type="GO" id="GO:0008270">
    <property type="term" value="F:zinc ion binding"/>
    <property type="evidence" value="ECO:0007669"/>
    <property type="project" value="UniProtKB-KW"/>
</dbReference>
<dbReference type="InterPro" id="IPR001878">
    <property type="entry name" value="Znf_CCHC"/>
</dbReference>
<dbReference type="Proteomes" id="UP001497516">
    <property type="component" value="Chromosome 3"/>
</dbReference>
<feature type="region of interest" description="Disordered" evidence="2">
    <location>
        <begin position="130"/>
        <end position="271"/>
    </location>
</feature>
<reference evidence="4 5" key="1">
    <citation type="submission" date="2024-04" db="EMBL/GenBank/DDBJ databases">
        <authorList>
            <person name="Fracassetti M."/>
        </authorList>
    </citation>
    <scope>NUCLEOTIDE SEQUENCE [LARGE SCALE GENOMIC DNA]</scope>
</reference>
<dbReference type="InterPro" id="IPR040256">
    <property type="entry name" value="At4g02000-like"/>
</dbReference>
<sequence>MSRAPFRIQLWGVRDDCRTRLFGQKFISATIGQVLESGLFSSTETTEHFIKVRAMVDFAKPLRSQLMAVSEETDRFWVSLKYEFLPSFCFHCGRVGHARRDCDFDPPKGREGFGPHMATKKVGRQIYDEDDQSMTAGGSRSSVWVNRQKPGREIETGPKPSTVNEELDRAHPANKLRAQNDGPASKSLGREDRAVDEMLAHRELERSPARRHSPKGFAMNRPPKLQIGGKGGKQKRKGMIKEMAKPGARGKLGGEGYHTQQPSRLKPHPSAVEMQAETVEASRRRRLILEDDSDDDMIAPSRTTACESPIQPSNELVPPVVSAKDLAPIPDIPKQGKKLRLRRRTQTAAVEEQVVGEGGARVSDKRREARKHRPAQGLLGDEGQAQGSAKTILNPMSPARAASIENDKAMTVGRVAAATLDDTLAYEASASEESGMDVDNQCFEIRKRAPLPQSVKDGQGMVGKAVQADAVLDGRLIEGHVTAAQLDVQDGILNPGAEVFDEYGSNMTGSVFVTRKRPLAAVDGEVGSSPTPNKQFVEATDVFDHEKVEEASLNWPQSDK</sequence>
<keyword evidence="1" id="KW-0862">Zinc</keyword>
<feature type="region of interest" description="Disordered" evidence="2">
    <location>
        <begin position="352"/>
        <end position="386"/>
    </location>
</feature>
<keyword evidence="1" id="KW-0479">Metal-binding</keyword>
<dbReference type="GO" id="GO:0003676">
    <property type="term" value="F:nucleic acid binding"/>
    <property type="evidence" value="ECO:0007669"/>
    <property type="project" value="InterPro"/>
</dbReference>
<evidence type="ECO:0000313" key="4">
    <source>
        <dbReference type="EMBL" id="CAL1375138.1"/>
    </source>
</evidence>
<name>A0AAV2DMK8_9ROSI</name>
<evidence type="ECO:0000256" key="1">
    <source>
        <dbReference type="PROSITE-ProRule" id="PRU00047"/>
    </source>
</evidence>
<keyword evidence="1" id="KW-0863">Zinc-finger</keyword>
<evidence type="ECO:0000256" key="2">
    <source>
        <dbReference type="SAM" id="MobiDB-lite"/>
    </source>
</evidence>
<feature type="compositionally biased region" description="Polar residues" evidence="2">
    <location>
        <begin position="133"/>
        <end position="145"/>
    </location>
</feature>
<accession>A0AAV2DMK8</accession>